<dbReference type="PANTHER" id="PTHR37984:SF5">
    <property type="entry name" value="PROTEIN NYNRIN-LIKE"/>
    <property type="match status" value="1"/>
</dbReference>
<dbReference type="EMBL" id="JARBHB010000004">
    <property type="protein sequence ID" value="KAJ8885447.1"/>
    <property type="molecule type" value="Genomic_DNA"/>
</dbReference>
<dbReference type="Proteomes" id="UP001159363">
    <property type="component" value="Chromosome X"/>
</dbReference>
<dbReference type="InterPro" id="IPR050951">
    <property type="entry name" value="Retrovirus_Pol_polyprotein"/>
</dbReference>
<gene>
    <name evidence="3" type="ORF">PR048_011644</name>
</gene>
<keyword evidence="4" id="KW-1185">Reference proteome</keyword>
<dbReference type="PANTHER" id="PTHR37984">
    <property type="entry name" value="PROTEIN CBG26694"/>
    <property type="match status" value="1"/>
</dbReference>
<name>A0ABQ9HMA1_9NEOP</name>
<proteinExistence type="predicted"/>
<sequence length="240" mass="28395">MQELDHQTHYWEHSRRHQSQPTRKNYELIVACSLSPQLSSKLCAFYELLKLNVPWEWNIDVSRLSQESKGWFCRSSALVHFDLAKLLVLTLILSHLGENGDHLIGFVSKTLTAAEKYSRLDQEALATIYRVKTFHNYIYGRKLTRNHSPPFFVSGGTYHQWPPPDYVDEWWWCLPTSMVSDTNQVQTFPMLMHSLVCQWQTINLWSLDYTLSQFNYWASNKLRFYSCQSEGFYHMWLARA</sequence>
<evidence type="ECO:0000259" key="2">
    <source>
        <dbReference type="Pfam" id="PF17919"/>
    </source>
</evidence>
<dbReference type="Pfam" id="PF17919">
    <property type="entry name" value="RT_RNaseH_2"/>
    <property type="match status" value="1"/>
</dbReference>
<feature type="domain" description="Reverse transcriptase/retrotransposon-derived protein RNase H-like" evidence="2">
    <location>
        <begin position="89"/>
        <end position="144"/>
    </location>
</feature>
<evidence type="ECO:0000313" key="4">
    <source>
        <dbReference type="Proteomes" id="UP001159363"/>
    </source>
</evidence>
<evidence type="ECO:0000313" key="3">
    <source>
        <dbReference type="EMBL" id="KAJ8885447.1"/>
    </source>
</evidence>
<protein>
    <recommendedName>
        <fullName evidence="2">Reverse transcriptase/retrotransposon-derived protein RNase H-like domain-containing protein</fullName>
    </recommendedName>
</protein>
<comment type="caution">
    <text evidence="3">The sequence shown here is derived from an EMBL/GenBank/DDBJ whole genome shotgun (WGS) entry which is preliminary data.</text>
</comment>
<dbReference type="SUPFAM" id="SSF56672">
    <property type="entry name" value="DNA/RNA polymerases"/>
    <property type="match status" value="1"/>
</dbReference>
<reference evidence="3 4" key="1">
    <citation type="submission" date="2023-02" db="EMBL/GenBank/DDBJ databases">
        <title>LHISI_Scaffold_Assembly.</title>
        <authorList>
            <person name="Stuart O.P."/>
            <person name="Cleave R."/>
            <person name="Magrath M.J.L."/>
            <person name="Mikheyev A.S."/>
        </authorList>
    </citation>
    <scope>NUCLEOTIDE SEQUENCE [LARGE SCALE GENOMIC DNA]</scope>
    <source>
        <strain evidence="3">Daus_M_001</strain>
        <tissue evidence="3">Leg muscle</tissue>
    </source>
</reference>
<evidence type="ECO:0000256" key="1">
    <source>
        <dbReference type="ARBA" id="ARBA00023268"/>
    </source>
</evidence>
<organism evidence="3 4">
    <name type="scientific">Dryococelus australis</name>
    <dbReference type="NCBI Taxonomy" id="614101"/>
    <lineage>
        <taxon>Eukaryota</taxon>
        <taxon>Metazoa</taxon>
        <taxon>Ecdysozoa</taxon>
        <taxon>Arthropoda</taxon>
        <taxon>Hexapoda</taxon>
        <taxon>Insecta</taxon>
        <taxon>Pterygota</taxon>
        <taxon>Neoptera</taxon>
        <taxon>Polyneoptera</taxon>
        <taxon>Phasmatodea</taxon>
        <taxon>Verophasmatodea</taxon>
        <taxon>Anareolatae</taxon>
        <taxon>Phasmatidae</taxon>
        <taxon>Eurycanthinae</taxon>
        <taxon>Dryococelus</taxon>
    </lineage>
</organism>
<dbReference type="InterPro" id="IPR043502">
    <property type="entry name" value="DNA/RNA_pol_sf"/>
</dbReference>
<accession>A0ABQ9HMA1</accession>
<dbReference type="InterPro" id="IPR041577">
    <property type="entry name" value="RT_RNaseH_2"/>
</dbReference>
<keyword evidence="1" id="KW-0511">Multifunctional enzyme</keyword>